<organism evidence="3 4">
    <name type="scientific">Intrasporangium calvum (strain ATCC 23552 / DSM 43043 / JCM 3097 / NBRC 12989 / NCIMB 10167 / NRRL B-3866 / 7 KIP)</name>
    <dbReference type="NCBI Taxonomy" id="710696"/>
    <lineage>
        <taxon>Bacteria</taxon>
        <taxon>Bacillati</taxon>
        <taxon>Actinomycetota</taxon>
        <taxon>Actinomycetes</taxon>
        <taxon>Micrococcales</taxon>
        <taxon>Intrasporangiaceae</taxon>
        <taxon>Intrasporangium</taxon>
    </lineage>
</organism>
<feature type="transmembrane region" description="Helical" evidence="2">
    <location>
        <begin position="512"/>
        <end position="530"/>
    </location>
</feature>
<evidence type="ECO:0000256" key="1">
    <source>
        <dbReference type="ARBA" id="ARBA00022967"/>
    </source>
</evidence>
<dbReference type="PANTHER" id="PTHR43520">
    <property type="entry name" value="ATP7, ISOFORM B"/>
    <property type="match status" value="1"/>
</dbReference>
<dbReference type="InterPro" id="IPR036412">
    <property type="entry name" value="HAD-like_sf"/>
</dbReference>
<feature type="transmembrane region" description="Helical" evidence="2">
    <location>
        <begin position="488"/>
        <end position="506"/>
    </location>
</feature>
<keyword evidence="4" id="KW-1185">Reference proteome</keyword>
<proteinExistence type="predicted"/>
<feature type="transmembrane region" description="Helical" evidence="2">
    <location>
        <begin position="173"/>
        <end position="193"/>
    </location>
</feature>
<dbReference type="GO" id="GO:0000166">
    <property type="term" value="F:nucleotide binding"/>
    <property type="evidence" value="ECO:0007669"/>
    <property type="project" value="InterPro"/>
</dbReference>
<dbReference type="KEGG" id="ica:Intca_0204"/>
<protein>
    <submittedName>
        <fullName evidence="3">Haloacid dehalogenase domain protein hydrolase</fullName>
    </submittedName>
</protein>
<accession>E6S622</accession>
<dbReference type="Proteomes" id="UP000008914">
    <property type="component" value="Chromosome"/>
</dbReference>
<name>E6S622_INTC7</name>
<evidence type="ECO:0000256" key="2">
    <source>
        <dbReference type="SAM" id="Phobius"/>
    </source>
</evidence>
<dbReference type="GO" id="GO:0043682">
    <property type="term" value="F:P-type divalent copper transporter activity"/>
    <property type="evidence" value="ECO:0007669"/>
    <property type="project" value="TreeGrafter"/>
</dbReference>
<keyword evidence="1" id="KW-1278">Translocase</keyword>
<dbReference type="GO" id="GO:0016787">
    <property type="term" value="F:hydrolase activity"/>
    <property type="evidence" value="ECO:0007669"/>
    <property type="project" value="UniProtKB-KW"/>
</dbReference>
<dbReference type="SUPFAM" id="SSF56784">
    <property type="entry name" value="HAD-like"/>
    <property type="match status" value="1"/>
</dbReference>
<sequence>MQGRDDRSPRADELLTKLRRRAEALGSAGAAPGEDEHPAAALPPPGARTRLLVALVLTVPVVALALWANDSTVGRWAQVVLTAVILGWSAGPLVAAAGRTLRALRPGPEVPVLLGALVSWAASVTDLVRGAPEQWFGAAAVAATLLLLVRHVAARAHAAAGPDMPQPTVVDRLARWLPPVVLLVAAVVLVVRLRTGHTVADSLSATVAVLFIASLPAAALAAPAALAAARARAERRLGSAPAAGTLARSATLDTVVINRTGLLTTGDLALRKIAVTGRLSKKAALIAAAAVEQGSDHPIARAIVAGAGQARVDLPRIRDFEANPGEGASARIKDTEVTVGKAALFEHVDPDLLAHADGTPGRTVFVGWGGRARAALTVEDTIRETSRPAIARLKGLGLTPYLLTEDGEAHARGLAAAVGIDPGKVRSGSRGKAVTDRDLVSELQRQGRRVAVIGRAPADLLFEADDVDAAADTIELAQQTQSVIRQHLGWALGYNVIALVAGGLGWVHPTWAAILAAVAAFVPLASAQRLRS</sequence>
<reference evidence="3 4" key="1">
    <citation type="journal article" date="2010" name="Stand. Genomic Sci.">
        <title>Complete genome sequence of Intrasporangium calvum type strain (7 KIP).</title>
        <authorList>
            <person name="Del Rio T.G."/>
            <person name="Chertkov O."/>
            <person name="Yasawong M."/>
            <person name="Lucas S."/>
            <person name="Deshpande S."/>
            <person name="Cheng J.F."/>
            <person name="Detter C."/>
            <person name="Tapia R."/>
            <person name="Han C."/>
            <person name="Goodwin L."/>
            <person name="Pitluck S."/>
            <person name="Liolios K."/>
            <person name="Ivanova N."/>
            <person name="Mavromatis K."/>
            <person name="Pati A."/>
            <person name="Chen A."/>
            <person name="Palaniappan K."/>
            <person name="Land M."/>
            <person name="Hauser L."/>
            <person name="Chang Y.J."/>
            <person name="Jeffries C.D."/>
            <person name="Rohde M."/>
            <person name="Pukall R."/>
            <person name="Sikorski J."/>
            <person name="Goker M."/>
            <person name="Woyke T."/>
            <person name="Bristow J."/>
            <person name="Eisen J.A."/>
            <person name="Markowitz V."/>
            <person name="Hugenholtz P."/>
            <person name="Kyrpides N.C."/>
            <person name="Klenk H.P."/>
            <person name="Lapidus A."/>
        </authorList>
    </citation>
    <scope>NUCLEOTIDE SEQUENCE [LARGE SCALE GENOMIC DNA]</scope>
    <source>
        <strain evidence="4">ATCC 23552 / DSM 43043 / JCM 3097 / NBRC 12989 / 7 KIP</strain>
    </source>
</reference>
<dbReference type="GO" id="GO:0055070">
    <property type="term" value="P:copper ion homeostasis"/>
    <property type="evidence" value="ECO:0007669"/>
    <property type="project" value="TreeGrafter"/>
</dbReference>
<gene>
    <name evidence="3" type="ordered locus">Intca_0204</name>
</gene>
<dbReference type="RefSeq" id="WP_013491084.1">
    <property type="nucleotide sequence ID" value="NC_014830.1"/>
</dbReference>
<dbReference type="STRING" id="710696.Intca_0204"/>
<evidence type="ECO:0000313" key="4">
    <source>
        <dbReference type="Proteomes" id="UP000008914"/>
    </source>
</evidence>
<dbReference type="Gene3D" id="3.40.50.1000">
    <property type="entry name" value="HAD superfamily/HAD-like"/>
    <property type="match status" value="1"/>
</dbReference>
<dbReference type="GO" id="GO:0005507">
    <property type="term" value="F:copper ion binding"/>
    <property type="evidence" value="ECO:0007669"/>
    <property type="project" value="TreeGrafter"/>
</dbReference>
<dbReference type="InterPro" id="IPR023299">
    <property type="entry name" value="ATPase_P-typ_cyto_dom_N"/>
</dbReference>
<dbReference type="eggNOG" id="COG2217">
    <property type="taxonomic scope" value="Bacteria"/>
</dbReference>
<feature type="transmembrane region" description="Helical" evidence="2">
    <location>
        <begin position="51"/>
        <end position="69"/>
    </location>
</feature>
<dbReference type="HOGENOM" id="CLU_511696_0_0_11"/>
<dbReference type="AlphaFoldDB" id="E6S622"/>
<dbReference type="Pfam" id="PF00702">
    <property type="entry name" value="Hydrolase"/>
    <property type="match status" value="1"/>
</dbReference>
<evidence type="ECO:0000313" key="3">
    <source>
        <dbReference type="EMBL" id="ADU46762.1"/>
    </source>
</evidence>
<keyword evidence="2" id="KW-1133">Transmembrane helix</keyword>
<dbReference type="PANTHER" id="PTHR43520:SF8">
    <property type="entry name" value="P-TYPE CU(+) TRANSPORTER"/>
    <property type="match status" value="1"/>
</dbReference>
<dbReference type="GO" id="GO:0016020">
    <property type="term" value="C:membrane"/>
    <property type="evidence" value="ECO:0007669"/>
    <property type="project" value="TreeGrafter"/>
</dbReference>
<feature type="transmembrane region" description="Helical" evidence="2">
    <location>
        <begin position="75"/>
        <end position="98"/>
    </location>
</feature>
<dbReference type="Gene3D" id="3.40.1110.10">
    <property type="entry name" value="Calcium-transporting ATPase, cytoplasmic domain N"/>
    <property type="match status" value="1"/>
</dbReference>
<dbReference type="InterPro" id="IPR023214">
    <property type="entry name" value="HAD_sf"/>
</dbReference>
<feature type="transmembrane region" description="Helical" evidence="2">
    <location>
        <begin position="205"/>
        <end position="229"/>
    </location>
</feature>
<keyword evidence="2" id="KW-0812">Transmembrane</keyword>
<dbReference type="SUPFAM" id="SSF81660">
    <property type="entry name" value="Metal cation-transporting ATPase, ATP-binding domain N"/>
    <property type="match status" value="1"/>
</dbReference>
<keyword evidence="3" id="KW-0378">Hydrolase</keyword>
<keyword evidence="2" id="KW-0472">Membrane</keyword>
<dbReference type="EMBL" id="CP002343">
    <property type="protein sequence ID" value="ADU46762.1"/>
    <property type="molecule type" value="Genomic_DNA"/>
</dbReference>